<dbReference type="InterPro" id="IPR029058">
    <property type="entry name" value="AB_hydrolase_fold"/>
</dbReference>
<dbReference type="PRINTS" id="PR00823">
    <property type="entry name" value="PANCLIPASE"/>
</dbReference>
<dbReference type="OMA" id="HCGNRPC"/>
<dbReference type="AlphaFoldDB" id="V4AMQ2"/>
<evidence type="ECO:0000259" key="6">
    <source>
        <dbReference type="Pfam" id="PF00151"/>
    </source>
</evidence>
<evidence type="ECO:0000256" key="2">
    <source>
        <dbReference type="ARBA" id="ARBA00010701"/>
    </source>
</evidence>
<dbReference type="PANTHER" id="PTHR11610:SF181">
    <property type="entry name" value="INACTIVE PANCREATIC LIPASE-RELATED PROTEIN 1-LIKE"/>
    <property type="match status" value="1"/>
</dbReference>
<evidence type="ECO:0000313" key="8">
    <source>
        <dbReference type="Proteomes" id="UP000030746"/>
    </source>
</evidence>
<keyword evidence="4" id="KW-1015">Disulfide bond</keyword>
<dbReference type="Pfam" id="PF00151">
    <property type="entry name" value="Lipase"/>
    <property type="match status" value="1"/>
</dbReference>
<evidence type="ECO:0000256" key="1">
    <source>
        <dbReference type="ARBA" id="ARBA00004613"/>
    </source>
</evidence>
<name>V4AMQ2_LOTGI</name>
<protein>
    <recommendedName>
        <fullName evidence="6">Lipase domain-containing protein</fullName>
    </recommendedName>
</protein>
<reference evidence="7 8" key="1">
    <citation type="journal article" date="2013" name="Nature">
        <title>Insights into bilaterian evolution from three spiralian genomes.</title>
        <authorList>
            <person name="Simakov O."/>
            <person name="Marletaz F."/>
            <person name="Cho S.J."/>
            <person name="Edsinger-Gonzales E."/>
            <person name="Havlak P."/>
            <person name="Hellsten U."/>
            <person name="Kuo D.H."/>
            <person name="Larsson T."/>
            <person name="Lv J."/>
            <person name="Arendt D."/>
            <person name="Savage R."/>
            <person name="Osoegawa K."/>
            <person name="de Jong P."/>
            <person name="Grimwood J."/>
            <person name="Chapman J.A."/>
            <person name="Shapiro H."/>
            <person name="Aerts A."/>
            <person name="Otillar R.P."/>
            <person name="Terry A.Y."/>
            <person name="Boore J.L."/>
            <person name="Grigoriev I.V."/>
            <person name="Lindberg D.R."/>
            <person name="Seaver E.C."/>
            <person name="Weisblat D.A."/>
            <person name="Putnam N.H."/>
            <person name="Rokhsar D.S."/>
        </authorList>
    </citation>
    <scope>NUCLEOTIDE SEQUENCE [LARGE SCALE GENOMIC DNA]</scope>
</reference>
<sequence length="354" mass="38789">GQHVCYPTIGCFDILPPFNNTGILPQDPGFIQTVFKLYTRQHDGAPQDITPTFHGDFNPGINTKIIIHGFLQDYSAPWLDRAAKELIRKDVMNVIVVGWGHGAGFPYSQAASNTRVIGAVVGQFVNTLLNTTSLQARKVHLIGHSLGAHVAGYAGNLIPDLGRITGLDPAQPNFIDTSTVVHLDKTDARYVDVIHTDGSTYNTFSGYGMLTAVGHADFYPNGGIHQPGCGGETYMDVMSNAFSNGVESAENHLGCSHDRACDLFIESINGPCSFISYPCSSKRDFDTGKCLDCGNRFCPRMGLDGARYRSKGTFYLQTNDRAPFCGEYYFNLYIQSRLPLSSVVIHGRHPRRIV</sequence>
<dbReference type="Proteomes" id="UP000030746">
    <property type="component" value="Unassembled WGS sequence"/>
</dbReference>
<dbReference type="CDD" id="cd00707">
    <property type="entry name" value="Pancreat_lipase_like"/>
    <property type="match status" value="1"/>
</dbReference>
<dbReference type="GO" id="GO:0016042">
    <property type="term" value="P:lipid catabolic process"/>
    <property type="evidence" value="ECO:0007669"/>
    <property type="project" value="TreeGrafter"/>
</dbReference>
<dbReference type="PRINTS" id="PR00821">
    <property type="entry name" value="TAGLIPASE"/>
</dbReference>
<dbReference type="GO" id="GO:0004806">
    <property type="term" value="F:triacylglycerol lipase activity"/>
    <property type="evidence" value="ECO:0007669"/>
    <property type="project" value="InterPro"/>
</dbReference>
<dbReference type="EMBL" id="KB199650">
    <property type="protein sequence ID" value="ESP05459.1"/>
    <property type="molecule type" value="Genomic_DNA"/>
</dbReference>
<feature type="non-terminal residue" evidence="7">
    <location>
        <position position="1"/>
    </location>
</feature>
<proteinExistence type="inferred from homology"/>
<dbReference type="InterPro" id="IPR002331">
    <property type="entry name" value="Lipase_panc"/>
</dbReference>
<comment type="similarity">
    <text evidence="2 5">Belongs to the AB hydrolase superfamily. Lipase family.</text>
</comment>
<feature type="domain" description="Lipase" evidence="6">
    <location>
        <begin position="4"/>
        <end position="324"/>
    </location>
</feature>
<evidence type="ECO:0000256" key="3">
    <source>
        <dbReference type="ARBA" id="ARBA00022525"/>
    </source>
</evidence>
<dbReference type="GeneID" id="20229578"/>
<dbReference type="Gene3D" id="3.40.50.1820">
    <property type="entry name" value="alpha/beta hydrolase"/>
    <property type="match status" value="1"/>
</dbReference>
<comment type="subcellular location">
    <subcellularLocation>
        <location evidence="1">Secreted</location>
    </subcellularLocation>
</comment>
<accession>V4AMQ2</accession>
<dbReference type="GO" id="GO:0005615">
    <property type="term" value="C:extracellular space"/>
    <property type="evidence" value="ECO:0007669"/>
    <property type="project" value="TreeGrafter"/>
</dbReference>
<dbReference type="InterPro" id="IPR033906">
    <property type="entry name" value="Lipase_N"/>
</dbReference>
<dbReference type="OrthoDB" id="199913at2759"/>
<dbReference type="PANTHER" id="PTHR11610">
    <property type="entry name" value="LIPASE"/>
    <property type="match status" value="1"/>
</dbReference>
<dbReference type="HOGENOM" id="CLU_027171_0_0_1"/>
<dbReference type="KEGG" id="lgi:LOTGIDRAFT_102176"/>
<dbReference type="SUPFAM" id="SSF53474">
    <property type="entry name" value="alpha/beta-Hydrolases"/>
    <property type="match status" value="1"/>
</dbReference>
<gene>
    <name evidence="7" type="ORF">LOTGIDRAFT_102176</name>
</gene>
<keyword evidence="3" id="KW-0964">Secreted</keyword>
<organism evidence="7 8">
    <name type="scientific">Lottia gigantea</name>
    <name type="common">Giant owl limpet</name>
    <dbReference type="NCBI Taxonomy" id="225164"/>
    <lineage>
        <taxon>Eukaryota</taxon>
        <taxon>Metazoa</taxon>
        <taxon>Spiralia</taxon>
        <taxon>Lophotrochozoa</taxon>
        <taxon>Mollusca</taxon>
        <taxon>Gastropoda</taxon>
        <taxon>Patellogastropoda</taxon>
        <taxon>Lottioidea</taxon>
        <taxon>Lottiidae</taxon>
        <taxon>Lottia</taxon>
    </lineage>
</organism>
<evidence type="ECO:0000313" key="7">
    <source>
        <dbReference type="EMBL" id="ESP05459.1"/>
    </source>
</evidence>
<dbReference type="ESTHER" id="lotgi-v4amq2">
    <property type="family name" value="Pancreatic_lipase"/>
</dbReference>
<keyword evidence="8" id="KW-1185">Reference proteome</keyword>
<dbReference type="InterPro" id="IPR013818">
    <property type="entry name" value="Lipase"/>
</dbReference>
<dbReference type="STRING" id="225164.V4AMQ2"/>
<dbReference type="InterPro" id="IPR000734">
    <property type="entry name" value="TAG_lipase"/>
</dbReference>
<evidence type="ECO:0000256" key="4">
    <source>
        <dbReference type="ARBA" id="ARBA00023157"/>
    </source>
</evidence>
<dbReference type="CTD" id="20229578"/>
<evidence type="ECO:0000256" key="5">
    <source>
        <dbReference type="RuleBase" id="RU004262"/>
    </source>
</evidence>
<dbReference type="RefSeq" id="XP_009044004.1">
    <property type="nucleotide sequence ID" value="XM_009045756.1"/>
</dbReference>